<evidence type="ECO:0000256" key="11">
    <source>
        <dbReference type="RuleBase" id="RU363032"/>
    </source>
</evidence>
<dbReference type="STRING" id="1716141.STSP_03910"/>
<dbReference type="GO" id="GO:0005886">
    <property type="term" value="C:plasma membrane"/>
    <property type="evidence" value="ECO:0007669"/>
    <property type="project" value="UniProtKB-SubCell"/>
</dbReference>
<feature type="transmembrane region" description="Helical" evidence="11">
    <location>
        <begin position="192"/>
        <end position="218"/>
    </location>
</feature>
<protein>
    <submittedName>
        <fullName evidence="15">Putative D,D-dipeptide transport ATP-binding protein DdpD</fullName>
    </submittedName>
</protein>
<comment type="similarity">
    <text evidence="11">Belongs to the binding-protein-dependent transport system permease family.</text>
</comment>
<dbReference type="InterPro" id="IPR035906">
    <property type="entry name" value="MetI-like_sf"/>
</dbReference>
<evidence type="ECO:0000256" key="9">
    <source>
        <dbReference type="ARBA" id="ARBA00022989"/>
    </source>
</evidence>
<sequence>MARQFLGNRLATGALIVLAAIVIACAAAPVLTSSGPTDTSLGESLQGPSARHLLGTDQLGRDLLTRVLFGGRSTLLHALIVSLVAVGVAVPLGIVAGYVGGWADRVIATVTDIVMSLPAMIVMLVVMTAFSEHLPVAMAALGLILAPPIVRNVRGAALAVRNELFIDAAKVAGLSKGRIVFRHVFPRVLGPILVQAALATALGLQFAVGLSFLGFGAQPPSPDWGSMISEGSQVLNSSPWPLLAGGIALGLVSLTLVLVGDGLRDMAVESWTGSPSRRRRRPARPPVMVSQAPRSQDGPETEKPAPDEALLVVRGLSVAFTTGGTERKVVSDLNLTIAPGEIVGIVGESGCGKSSVSRAVSRLLASGGEIVGGSIRFADKDVASLKGEDLYEYRRHSVSYVAQDPMTALDPSLRVGVLLRRIVQAGEGLSRRAADARVLELLAQVQLPDPAAVAKRYPHELSGGMAQRVGIARAIATKPRLLIADEPTTALDVTVQAEILGLLRSLQQQLGMAVLLVSHDWGVVAQICDRVVVMYGGEVVERGRLEKVAREPAHPYTAALLACRPSSVVDDDLPLPTILGSVLSPGEWPTGCRFAARCTHRTESCDAAPIPVSAVASAHDVRCIHPLRDGDSTEVTADV</sequence>
<feature type="transmembrane region" description="Helical" evidence="11">
    <location>
        <begin position="106"/>
        <end position="130"/>
    </location>
</feature>
<dbReference type="EMBL" id="LOHS01000022">
    <property type="protein sequence ID" value="OAH16200.1"/>
    <property type="molecule type" value="Genomic_DNA"/>
</dbReference>
<comment type="caution">
    <text evidence="15">The sequence shown here is derived from an EMBL/GenBank/DDBJ whole genome shotgun (WGS) entry which is preliminary data.</text>
</comment>
<evidence type="ECO:0000256" key="12">
    <source>
        <dbReference type="SAM" id="MobiDB-lite"/>
    </source>
</evidence>
<feature type="transmembrane region" description="Helical" evidence="11">
    <location>
        <begin position="136"/>
        <end position="153"/>
    </location>
</feature>
<dbReference type="PROSITE" id="PS00211">
    <property type="entry name" value="ABC_TRANSPORTER_1"/>
    <property type="match status" value="1"/>
</dbReference>
<keyword evidence="9 11" id="KW-1133">Transmembrane helix</keyword>
<dbReference type="GO" id="GO:0055085">
    <property type="term" value="P:transmembrane transport"/>
    <property type="evidence" value="ECO:0007669"/>
    <property type="project" value="InterPro"/>
</dbReference>
<evidence type="ECO:0000256" key="1">
    <source>
        <dbReference type="ARBA" id="ARBA00004141"/>
    </source>
</evidence>
<evidence type="ECO:0000259" key="14">
    <source>
        <dbReference type="PROSITE" id="PS50928"/>
    </source>
</evidence>
<accession>A0A177HZS9</accession>
<feature type="region of interest" description="Disordered" evidence="12">
    <location>
        <begin position="270"/>
        <end position="307"/>
    </location>
</feature>
<dbReference type="InterPro" id="IPR003593">
    <property type="entry name" value="AAA+_ATPase"/>
</dbReference>
<keyword evidence="7" id="KW-0547">Nucleotide-binding</keyword>
<dbReference type="CDD" id="cd03257">
    <property type="entry name" value="ABC_NikE_OppD_transporters"/>
    <property type="match status" value="1"/>
</dbReference>
<dbReference type="SMART" id="SM00382">
    <property type="entry name" value="AAA"/>
    <property type="match status" value="1"/>
</dbReference>
<dbReference type="Proteomes" id="UP000077381">
    <property type="component" value="Unassembled WGS sequence"/>
</dbReference>
<dbReference type="PROSITE" id="PS50928">
    <property type="entry name" value="ABC_TM1"/>
    <property type="match status" value="1"/>
</dbReference>
<keyword evidence="6 11" id="KW-0812">Transmembrane</keyword>
<dbReference type="Pfam" id="PF12911">
    <property type="entry name" value="OppC_N"/>
    <property type="match status" value="1"/>
</dbReference>
<dbReference type="CDD" id="cd06261">
    <property type="entry name" value="TM_PBP2"/>
    <property type="match status" value="1"/>
</dbReference>
<name>A0A177HZS9_9ACTN</name>
<evidence type="ECO:0000256" key="10">
    <source>
        <dbReference type="ARBA" id="ARBA00023136"/>
    </source>
</evidence>
<keyword evidence="10 11" id="KW-0472">Membrane</keyword>
<evidence type="ECO:0000313" key="16">
    <source>
        <dbReference type="Proteomes" id="UP000077381"/>
    </source>
</evidence>
<dbReference type="Pfam" id="PF00528">
    <property type="entry name" value="BPD_transp_1"/>
    <property type="match status" value="1"/>
</dbReference>
<feature type="domain" description="ABC transmembrane type-1" evidence="14">
    <location>
        <begin position="75"/>
        <end position="260"/>
    </location>
</feature>
<dbReference type="Gene3D" id="3.40.50.300">
    <property type="entry name" value="P-loop containing nucleotide triphosphate hydrolases"/>
    <property type="match status" value="1"/>
</dbReference>
<evidence type="ECO:0000256" key="3">
    <source>
        <dbReference type="ARBA" id="ARBA00005417"/>
    </source>
</evidence>
<dbReference type="InterPro" id="IPR027417">
    <property type="entry name" value="P-loop_NTPase"/>
</dbReference>
<dbReference type="Pfam" id="PF08352">
    <property type="entry name" value="oligo_HPY"/>
    <property type="match status" value="1"/>
</dbReference>
<gene>
    <name evidence="15" type="primary">ddpD</name>
    <name evidence="15" type="ORF">STSP_03910</name>
</gene>
<keyword evidence="4 11" id="KW-0813">Transport</keyword>
<evidence type="ECO:0000256" key="8">
    <source>
        <dbReference type="ARBA" id="ARBA00022840"/>
    </source>
</evidence>
<organism evidence="15 16">
    <name type="scientific">Streptomyces jeddahensis</name>
    <dbReference type="NCBI Taxonomy" id="1716141"/>
    <lineage>
        <taxon>Bacteria</taxon>
        <taxon>Bacillati</taxon>
        <taxon>Actinomycetota</taxon>
        <taxon>Actinomycetes</taxon>
        <taxon>Kitasatosporales</taxon>
        <taxon>Streptomycetaceae</taxon>
        <taxon>Streptomyces</taxon>
    </lineage>
</organism>
<dbReference type="GO" id="GO:0015833">
    <property type="term" value="P:peptide transport"/>
    <property type="evidence" value="ECO:0007669"/>
    <property type="project" value="InterPro"/>
</dbReference>
<dbReference type="InterPro" id="IPR013563">
    <property type="entry name" value="Oligopep_ABC_C"/>
</dbReference>
<dbReference type="PROSITE" id="PS50893">
    <property type="entry name" value="ABC_TRANSPORTER_2"/>
    <property type="match status" value="1"/>
</dbReference>
<evidence type="ECO:0000256" key="6">
    <source>
        <dbReference type="ARBA" id="ARBA00022692"/>
    </source>
</evidence>
<dbReference type="GO" id="GO:0005524">
    <property type="term" value="F:ATP binding"/>
    <property type="evidence" value="ECO:0007669"/>
    <property type="project" value="UniProtKB-KW"/>
</dbReference>
<reference evidence="15 16" key="1">
    <citation type="submission" date="2015-12" db="EMBL/GenBank/DDBJ databases">
        <title>Genome sequence of Streptomyces sp. G25.</title>
        <authorList>
            <person name="Poehlein A."/>
            <person name="Roettig A."/>
            <person name="Hiessl S."/>
            <person name="Hauschild P."/>
            <person name="Schauer J."/>
            <person name="Madkour M.H."/>
            <person name="Al-Ansari A.M."/>
            <person name="Almakishah N.H."/>
            <person name="Steinbuechel A."/>
            <person name="Daniel R."/>
        </authorList>
    </citation>
    <scope>NUCLEOTIDE SEQUENCE [LARGE SCALE GENOMIC DNA]</scope>
    <source>
        <strain evidence="16">G25(2015)</strain>
    </source>
</reference>
<dbReference type="PANTHER" id="PTHR43297:SF2">
    <property type="entry name" value="DIPEPTIDE TRANSPORT ATP-BINDING PROTEIN DPPD"/>
    <property type="match status" value="1"/>
</dbReference>
<dbReference type="NCBIfam" id="TIGR01727">
    <property type="entry name" value="oligo_HPY"/>
    <property type="match status" value="1"/>
</dbReference>
<dbReference type="SUPFAM" id="SSF52540">
    <property type="entry name" value="P-loop containing nucleoside triphosphate hydrolases"/>
    <property type="match status" value="1"/>
</dbReference>
<comment type="similarity">
    <text evidence="3">Belongs to the ABC transporter superfamily.</text>
</comment>
<dbReference type="FunFam" id="3.40.50.300:FF:000016">
    <property type="entry name" value="Oligopeptide ABC transporter ATP-binding component"/>
    <property type="match status" value="1"/>
</dbReference>
<dbReference type="GO" id="GO:0016887">
    <property type="term" value="F:ATP hydrolysis activity"/>
    <property type="evidence" value="ECO:0007669"/>
    <property type="project" value="InterPro"/>
</dbReference>
<evidence type="ECO:0000259" key="13">
    <source>
        <dbReference type="PROSITE" id="PS50893"/>
    </source>
</evidence>
<keyword evidence="8 15" id="KW-0067">ATP-binding</keyword>
<evidence type="ECO:0000256" key="5">
    <source>
        <dbReference type="ARBA" id="ARBA00022475"/>
    </source>
</evidence>
<dbReference type="AlphaFoldDB" id="A0A177HZS9"/>
<dbReference type="InterPro" id="IPR017871">
    <property type="entry name" value="ABC_transporter-like_CS"/>
</dbReference>
<dbReference type="InterPro" id="IPR050388">
    <property type="entry name" value="ABC_Ni/Peptide_Import"/>
</dbReference>
<feature type="domain" description="ABC transporter" evidence="13">
    <location>
        <begin position="313"/>
        <end position="561"/>
    </location>
</feature>
<feature type="transmembrane region" description="Helical" evidence="11">
    <location>
        <begin position="75"/>
        <end position="99"/>
    </location>
</feature>
<keyword evidence="16" id="KW-1185">Reference proteome</keyword>
<dbReference type="SUPFAM" id="SSF161098">
    <property type="entry name" value="MetI-like"/>
    <property type="match status" value="1"/>
</dbReference>
<dbReference type="InterPro" id="IPR003439">
    <property type="entry name" value="ABC_transporter-like_ATP-bd"/>
</dbReference>
<dbReference type="InterPro" id="IPR000515">
    <property type="entry name" value="MetI-like"/>
</dbReference>
<keyword evidence="5" id="KW-1003">Cell membrane</keyword>
<proteinExistence type="inferred from homology"/>
<dbReference type="PROSITE" id="PS51257">
    <property type="entry name" value="PROKAR_LIPOPROTEIN"/>
    <property type="match status" value="1"/>
</dbReference>
<evidence type="ECO:0000256" key="7">
    <source>
        <dbReference type="ARBA" id="ARBA00022741"/>
    </source>
</evidence>
<dbReference type="Pfam" id="PF00005">
    <property type="entry name" value="ABC_tran"/>
    <property type="match status" value="1"/>
</dbReference>
<evidence type="ECO:0000313" key="15">
    <source>
        <dbReference type="EMBL" id="OAH16200.1"/>
    </source>
</evidence>
<dbReference type="Gene3D" id="1.10.3720.10">
    <property type="entry name" value="MetI-like"/>
    <property type="match status" value="1"/>
</dbReference>
<evidence type="ECO:0000256" key="2">
    <source>
        <dbReference type="ARBA" id="ARBA00004202"/>
    </source>
</evidence>
<dbReference type="InterPro" id="IPR025966">
    <property type="entry name" value="OppC_N"/>
</dbReference>
<dbReference type="PATRIC" id="fig|1716141.3.peg.412"/>
<dbReference type="PANTHER" id="PTHR43297">
    <property type="entry name" value="OLIGOPEPTIDE TRANSPORT ATP-BINDING PROTEIN APPD"/>
    <property type="match status" value="1"/>
</dbReference>
<comment type="subcellular location">
    <subcellularLocation>
        <location evidence="11">Cell membrane</location>
        <topology evidence="11">Multi-pass membrane protein</topology>
    </subcellularLocation>
    <subcellularLocation>
        <location evidence="2">Cell membrane</location>
        <topology evidence="2">Peripheral membrane protein</topology>
    </subcellularLocation>
    <subcellularLocation>
        <location evidence="1">Membrane</location>
        <topology evidence="1">Multi-pass membrane protein</topology>
    </subcellularLocation>
</comment>
<evidence type="ECO:0000256" key="4">
    <source>
        <dbReference type="ARBA" id="ARBA00022448"/>
    </source>
</evidence>